<feature type="transmembrane region" description="Helical" evidence="5">
    <location>
        <begin position="327"/>
        <end position="352"/>
    </location>
</feature>
<dbReference type="Pfam" id="PF13520">
    <property type="entry name" value="AA_permease_2"/>
    <property type="match status" value="1"/>
</dbReference>
<feature type="transmembrane region" description="Helical" evidence="5">
    <location>
        <begin position="62"/>
        <end position="82"/>
    </location>
</feature>
<dbReference type="Proteomes" id="UP000295506">
    <property type="component" value="Unassembled WGS sequence"/>
</dbReference>
<feature type="transmembrane region" description="Helical" evidence="5">
    <location>
        <begin position="448"/>
        <end position="466"/>
    </location>
</feature>
<accession>A0AA94PMN2</accession>
<evidence type="ECO:0000256" key="1">
    <source>
        <dbReference type="ARBA" id="ARBA00004141"/>
    </source>
</evidence>
<organism evidence="6 7">
    <name type="scientific">Pseudodesulfovibrio indicus</name>
    <dbReference type="NCBI Taxonomy" id="1716143"/>
    <lineage>
        <taxon>Bacteria</taxon>
        <taxon>Pseudomonadati</taxon>
        <taxon>Thermodesulfobacteriota</taxon>
        <taxon>Desulfovibrionia</taxon>
        <taxon>Desulfovibrionales</taxon>
        <taxon>Desulfovibrionaceae</taxon>
    </lineage>
</organism>
<keyword evidence="4 5" id="KW-0472">Membrane</keyword>
<dbReference type="AlphaFoldDB" id="A0AA94PMN2"/>
<comment type="subcellular location">
    <subcellularLocation>
        <location evidence="1">Membrane</location>
        <topology evidence="1">Multi-pass membrane protein</topology>
    </subcellularLocation>
</comment>
<keyword evidence="2 5" id="KW-0812">Transmembrane</keyword>
<sequence>MHEKRERAGLLTLDGVKGTRAAEDAFLRQNRELRSPEYGFHLKFSRFYGETHIIMDNLQKKYGFWTATAMVVGIVIGSGVFFKADNVLEASGGSLPTALLAWLIGGAIMVVTAYVFSRIATRVERINGVVDYFEQAYGQKAGYYVAWFMTFIYYPTLVAVLAWVSANYTQGLLGLDNAVWPISFVYLTAFFLLNFFSPVLAGRWQVTSTAVKLIPLILVAAVGTVTGLSNGLTMENFATAAKTVSGGGGLAMATLSTAFAYEGWIIATVINAELKDAKRTLPRALVVGTIAVVVIYMLYYLGISGVLTNDQVLAEGDAAPVRVISLIFGRLGGTLLTVFVIISCLGTLNGLIMGSARGMFSIASRDLGPRPDLFRRINPVNNCTTHSAMMGYVLSCLWLMVWYGNFAGWWGDFMDISELPIAFLYVIYISLYLWVMKTFTDLGSFSRYVCPGLAGAGSVYIIWGAVQKAMFLHFLILSLLILGAGVFLMHGRRPRNTKRR</sequence>
<proteinExistence type="predicted"/>
<evidence type="ECO:0000256" key="5">
    <source>
        <dbReference type="SAM" id="Phobius"/>
    </source>
</evidence>
<feature type="transmembrane region" description="Helical" evidence="5">
    <location>
        <begin position="252"/>
        <end position="272"/>
    </location>
</feature>
<name>A0AA94PMN2_9BACT</name>
<evidence type="ECO:0000313" key="7">
    <source>
        <dbReference type="Proteomes" id="UP000295506"/>
    </source>
</evidence>
<evidence type="ECO:0000256" key="4">
    <source>
        <dbReference type="ARBA" id="ARBA00023136"/>
    </source>
</evidence>
<dbReference type="EMBL" id="SOBK01000002">
    <property type="protein sequence ID" value="TDT90671.1"/>
    <property type="molecule type" value="Genomic_DNA"/>
</dbReference>
<feature type="transmembrane region" description="Helical" evidence="5">
    <location>
        <begin position="284"/>
        <end position="307"/>
    </location>
</feature>
<dbReference type="InterPro" id="IPR002293">
    <property type="entry name" value="AA/rel_permease1"/>
</dbReference>
<feature type="transmembrane region" description="Helical" evidence="5">
    <location>
        <begin position="416"/>
        <end position="436"/>
    </location>
</feature>
<feature type="transmembrane region" description="Helical" evidence="5">
    <location>
        <begin position="213"/>
        <end position="232"/>
    </location>
</feature>
<feature type="transmembrane region" description="Helical" evidence="5">
    <location>
        <begin position="391"/>
        <end position="410"/>
    </location>
</feature>
<evidence type="ECO:0000256" key="2">
    <source>
        <dbReference type="ARBA" id="ARBA00022692"/>
    </source>
</evidence>
<protein>
    <submittedName>
        <fullName evidence="6">Amino acid/polyamine/organocation transporter (APC superfamily)</fullName>
    </submittedName>
</protein>
<dbReference type="PANTHER" id="PTHR11785:SF512">
    <property type="entry name" value="SOBREMESA, ISOFORM B"/>
    <property type="match status" value="1"/>
</dbReference>
<feature type="transmembrane region" description="Helical" evidence="5">
    <location>
        <begin position="94"/>
        <end position="116"/>
    </location>
</feature>
<dbReference type="GO" id="GO:0016020">
    <property type="term" value="C:membrane"/>
    <property type="evidence" value="ECO:0007669"/>
    <property type="project" value="UniProtKB-SubCell"/>
</dbReference>
<reference evidence="6 7" key="1">
    <citation type="submission" date="2019-03" db="EMBL/GenBank/DDBJ databases">
        <title>Genomic Encyclopedia of Type Strains, Phase IV (KMG-IV): sequencing the most valuable type-strain genomes for metagenomic binning, comparative biology and taxonomic classification.</title>
        <authorList>
            <person name="Goeker M."/>
        </authorList>
    </citation>
    <scope>NUCLEOTIDE SEQUENCE [LARGE SCALE GENOMIC DNA]</scope>
    <source>
        <strain evidence="6 7">DSM 101483</strain>
    </source>
</reference>
<dbReference type="GO" id="GO:0015179">
    <property type="term" value="F:L-amino acid transmembrane transporter activity"/>
    <property type="evidence" value="ECO:0007669"/>
    <property type="project" value="TreeGrafter"/>
</dbReference>
<keyword evidence="3 5" id="KW-1133">Transmembrane helix</keyword>
<dbReference type="PIRSF" id="PIRSF006060">
    <property type="entry name" value="AA_transporter"/>
    <property type="match status" value="1"/>
</dbReference>
<comment type="caution">
    <text evidence="6">The sequence shown here is derived from an EMBL/GenBank/DDBJ whole genome shotgun (WGS) entry which is preliminary data.</text>
</comment>
<dbReference type="Gene3D" id="1.20.1740.10">
    <property type="entry name" value="Amino acid/polyamine transporter I"/>
    <property type="match status" value="1"/>
</dbReference>
<gene>
    <name evidence="6" type="ORF">EDC59_102101</name>
</gene>
<feature type="transmembrane region" description="Helical" evidence="5">
    <location>
        <begin position="472"/>
        <end position="490"/>
    </location>
</feature>
<feature type="transmembrane region" description="Helical" evidence="5">
    <location>
        <begin position="178"/>
        <end position="201"/>
    </location>
</feature>
<evidence type="ECO:0000256" key="3">
    <source>
        <dbReference type="ARBA" id="ARBA00022989"/>
    </source>
</evidence>
<feature type="transmembrane region" description="Helical" evidence="5">
    <location>
        <begin position="144"/>
        <end position="166"/>
    </location>
</feature>
<dbReference type="PANTHER" id="PTHR11785">
    <property type="entry name" value="AMINO ACID TRANSPORTER"/>
    <property type="match status" value="1"/>
</dbReference>
<dbReference type="InterPro" id="IPR050598">
    <property type="entry name" value="AminoAcid_Transporter"/>
</dbReference>
<evidence type="ECO:0000313" key="6">
    <source>
        <dbReference type="EMBL" id="TDT90671.1"/>
    </source>
</evidence>